<dbReference type="AlphaFoldDB" id="A0AAE0KIW0"/>
<evidence type="ECO:0000313" key="2">
    <source>
        <dbReference type="EMBL" id="KAK3377050.1"/>
    </source>
</evidence>
<feature type="region of interest" description="Disordered" evidence="1">
    <location>
        <begin position="359"/>
        <end position="439"/>
    </location>
</feature>
<proteinExistence type="predicted"/>
<comment type="caution">
    <text evidence="2">The sequence shown here is derived from an EMBL/GenBank/DDBJ whole genome shotgun (WGS) entry which is preliminary data.</text>
</comment>
<feature type="compositionally biased region" description="Low complexity" evidence="1">
    <location>
        <begin position="395"/>
        <end position="424"/>
    </location>
</feature>
<organism evidence="2 3">
    <name type="scientific">Lasiosphaeria ovina</name>
    <dbReference type="NCBI Taxonomy" id="92902"/>
    <lineage>
        <taxon>Eukaryota</taxon>
        <taxon>Fungi</taxon>
        <taxon>Dikarya</taxon>
        <taxon>Ascomycota</taxon>
        <taxon>Pezizomycotina</taxon>
        <taxon>Sordariomycetes</taxon>
        <taxon>Sordariomycetidae</taxon>
        <taxon>Sordariales</taxon>
        <taxon>Lasiosphaeriaceae</taxon>
        <taxon>Lasiosphaeria</taxon>
    </lineage>
</organism>
<feature type="compositionally biased region" description="Low complexity" evidence="1">
    <location>
        <begin position="375"/>
        <end position="385"/>
    </location>
</feature>
<sequence length="439" mass="49306">MGHISHWDQHSQLSEVQDNFIGWSIWDSTLFGHIQVPHIRSVGKSFAPVLPRRLIVDRVLGLVHPSSPSGVPPNGIPRYLRFLQLIKNGFTNGRESVYVPTLDIDLYCLTYIGADIKHDDKISGADRSVCQDKTAQLWALKDGESYYDPANAAKTAEIRRRRATWELNKTELASVEAAVTAGKRGQTELEMYHQNLQIVSNMHSSTATKMTTLISRLQTMKADQDRLHRPTLELLGFQWHVPWKRRTLRALEADQGVVEDILDRTRQQETGFRNELAAAEQRIAVCQAKVDEAFAALQKSPLYGKDTKPTLLKAEMDIWPLDGQEMWERPRRQYQENPYDGGSWYSIVPSEAHTQLPFLPNKPKYVPPRAKTPPSYSYSGSGYSGQNTTSSYVASRSSGYQSGSYSNSQSTGRYGRTSYGGSSYRRVDSAGADNSNSNA</sequence>
<evidence type="ECO:0000256" key="1">
    <source>
        <dbReference type="SAM" id="MobiDB-lite"/>
    </source>
</evidence>
<protein>
    <submittedName>
        <fullName evidence="2">Uncharacterized protein</fullName>
    </submittedName>
</protein>
<dbReference type="EMBL" id="JAULSN010000003">
    <property type="protein sequence ID" value="KAK3377050.1"/>
    <property type="molecule type" value="Genomic_DNA"/>
</dbReference>
<reference evidence="2" key="1">
    <citation type="journal article" date="2023" name="Mol. Phylogenet. Evol.">
        <title>Genome-scale phylogeny and comparative genomics of the fungal order Sordariales.</title>
        <authorList>
            <person name="Hensen N."/>
            <person name="Bonometti L."/>
            <person name="Westerberg I."/>
            <person name="Brannstrom I.O."/>
            <person name="Guillou S."/>
            <person name="Cros-Aarteil S."/>
            <person name="Calhoun S."/>
            <person name="Haridas S."/>
            <person name="Kuo A."/>
            <person name="Mondo S."/>
            <person name="Pangilinan J."/>
            <person name="Riley R."/>
            <person name="LaButti K."/>
            <person name="Andreopoulos B."/>
            <person name="Lipzen A."/>
            <person name="Chen C."/>
            <person name="Yan M."/>
            <person name="Daum C."/>
            <person name="Ng V."/>
            <person name="Clum A."/>
            <person name="Steindorff A."/>
            <person name="Ohm R.A."/>
            <person name="Martin F."/>
            <person name="Silar P."/>
            <person name="Natvig D.O."/>
            <person name="Lalanne C."/>
            <person name="Gautier V."/>
            <person name="Ament-Velasquez S.L."/>
            <person name="Kruys A."/>
            <person name="Hutchinson M.I."/>
            <person name="Powell A.J."/>
            <person name="Barry K."/>
            <person name="Miller A.N."/>
            <person name="Grigoriev I.V."/>
            <person name="Debuchy R."/>
            <person name="Gladieux P."/>
            <person name="Hiltunen Thoren M."/>
            <person name="Johannesson H."/>
        </authorList>
    </citation>
    <scope>NUCLEOTIDE SEQUENCE</scope>
    <source>
        <strain evidence="2">CBS 958.72</strain>
    </source>
</reference>
<reference evidence="2" key="2">
    <citation type="submission" date="2023-06" db="EMBL/GenBank/DDBJ databases">
        <authorList>
            <consortium name="Lawrence Berkeley National Laboratory"/>
            <person name="Haridas S."/>
            <person name="Hensen N."/>
            <person name="Bonometti L."/>
            <person name="Westerberg I."/>
            <person name="Brannstrom I.O."/>
            <person name="Guillou S."/>
            <person name="Cros-Aarteil S."/>
            <person name="Calhoun S."/>
            <person name="Kuo A."/>
            <person name="Mondo S."/>
            <person name="Pangilinan J."/>
            <person name="Riley R."/>
            <person name="Labutti K."/>
            <person name="Andreopoulos B."/>
            <person name="Lipzen A."/>
            <person name="Chen C."/>
            <person name="Yanf M."/>
            <person name="Daum C."/>
            <person name="Ng V."/>
            <person name="Clum A."/>
            <person name="Steindorff A."/>
            <person name="Ohm R."/>
            <person name="Martin F."/>
            <person name="Silar P."/>
            <person name="Natvig D."/>
            <person name="Lalanne C."/>
            <person name="Gautier V."/>
            <person name="Ament-Velasquez S.L."/>
            <person name="Kruys A."/>
            <person name="Hutchinson M.I."/>
            <person name="Powell A.J."/>
            <person name="Barry K."/>
            <person name="Miller A.N."/>
            <person name="Grigoriev I.V."/>
            <person name="Debuchy R."/>
            <person name="Gladieux P."/>
            <person name="Thoren M.H."/>
            <person name="Johannesson H."/>
        </authorList>
    </citation>
    <scope>NUCLEOTIDE SEQUENCE</scope>
    <source>
        <strain evidence="2">CBS 958.72</strain>
    </source>
</reference>
<dbReference type="Proteomes" id="UP001287356">
    <property type="component" value="Unassembled WGS sequence"/>
</dbReference>
<keyword evidence="3" id="KW-1185">Reference proteome</keyword>
<gene>
    <name evidence="2" type="ORF">B0T24DRAFT_592681</name>
</gene>
<name>A0AAE0KIW0_9PEZI</name>
<accession>A0AAE0KIW0</accession>
<evidence type="ECO:0000313" key="3">
    <source>
        <dbReference type="Proteomes" id="UP001287356"/>
    </source>
</evidence>